<dbReference type="SUPFAM" id="SSF51735">
    <property type="entry name" value="NAD(P)-binding Rossmann-fold domains"/>
    <property type="match status" value="1"/>
</dbReference>
<keyword evidence="2" id="KW-0560">Oxidoreductase</keyword>
<evidence type="ECO:0000256" key="2">
    <source>
        <dbReference type="ARBA" id="ARBA00023002"/>
    </source>
</evidence>
<dbReference type="PROSITE" id="PS00061">
    <property type="entry name" value="ADH_SHORT"/>
    <property type="match status" value="1"/>
</dbReference>
<dbReference type="AlphaFoldDB" id="A0A8J5Y3N3"/>
<reference evidence="3" key="1">
    <citation type="submission" date="2021-05" db="EMBL/GenBank/DDBJ databases">
        <title>The genome of the haptophyte Pavlova lutheri (Diacronema luteri, Pavlovales) - a model for lipid biosynthesis in eukaryotic algae.</title>
        <authorList>
            <person name="Hulatt C.J."/>
            <person name="Posewitz M.C."/>
        </authorList>
    </citation>
    <scope>NUCLEOTIDE SEQUENCE</scope>
    <source>
        <strain evidence="3">NIVA-4/92</strain>
    </source>
</reference>
<comment type="caution">
    <text evidence="3">The sequence shown here is derived from an EMBL/GenBank/DDBJ whole genome shotgun (WGS) entry which is preliminary data.</text>
</comment>
<gene>
    <name evidence="3" type="ORF">KFE25_009401</name>
</gene>
<evidence type="ECO:0000313" key="3">
    <source>
        <dbReference type="EMBL" id="KAG8470980.1"/>
    </source>
</evidence>
<comment type="similarity">
    <text evidence="1">Belongs to the short-chain dehydrogenases/reductases (SDR) family.</text>
</comment>
<keyword evidence="4" id="KW-1185">Reference proteome</keyword>
<dbReference type="EMBL" id="JAGTXO010000001">
    <property type="protein sequence ID" value="KAG8470980.1"/>
    <property type="molecule type" value="Genomic_DNA"/>
</dbReference>
<dbReference type="GO" id="GO:0016616">
    <property type="term" value="F:oxidoreductase activity, acting on the CH-OH group of donors, NAD or NADP as acceptor"/>
    <property type="evidence" value="ECO:0007669"/>
    <property type="project" value="TreeGrafter"/>
</dbReference>
<evidence type="ECO:0000256" key="1">
    <source>
        <dbReference type="ARBA" id="ARBA00006484"/>
    </source>
</evidence>
<dbReference type="InterPro" id="IPR002347">
    <property type="entry name" value="SDR_fam"/>
</dbReference>
<dbReference type="InterPro" id="IPR036291">
    <property type="entry name" value="NAD(P)-bd_dom_sf"/>
</dbReference>
<dbReference type="Pfam" id="PF00106">
    <property type="entry name" value="adh_short"/>
    <property type="match status" value="1"/>
</dbReference>
<organism evidence="3 4">
    <name type="scientific">Diacronema lutheri</name>
    <name type="common">Unicellular marine alga</name>
    <name type="synonym">Monochrysis lutheri</name>
    <dbReference type="NCBI Taxonomy" id="2081491"/>
    <lineage>
        <taxon>Eukaryota</taxon>
        <taxon>Haptista</taxon>
        <taxon>Haptophyta</taxon>
        <taxon>Pavlovophyceae</taxon>
        <taxon>Pavlovales</taxon>
        <taxon>Pavlovaceae</taxon>
        <taxon>Diacronema</taxon>
    </lineage>
</organism>
<dbReference type="OrthoDB" id="448193at2759"/>
<dbReference type="PRINTS" id="PR00081">
    <property type="entry name" value="GDHRDH"/>
</dbReference>
<evidence type="ECO:0000313" key="4">
    <source>
        <dbReference type="Proteomes" id="UP000751190"/>
    </source>
</evidence>
<dbReference type="Gene3D" id="3.40.50.720">
    <property type="entry name" value="NAD(P)-binding Rossmann-like Domain"/>
    <property type="match status" value="1"/>
</dbReference>
<dbReference type="Proteomes" id="UP000751190">
    <property type="component" value="Unassembled WGS sequence"/>
</dbReference>
<sequence>MEVRGRAAFVTGAGSGIGRALCLALARAGCHVLCSDLNSESAATTAASCRLSGVQVAFRAVDAGDKAALHAAIDWGEEWARGCGCAGVSIFVANAGILTLGGLDAADEVWRRAFAVNTMQCVHAADRIVPLMAGRGGGSFVVVASAAGLLTQHGALPYAVSKAAAVAVARWIAISHGAADSGNVRVSCVCPQAVATGMTRGADPRRDLHAASTMSGADGVLDADAVAAAILDGIASGRFLVLPHPSVAKYITFAAAKPERWIARMQQLKAAFESARPQAAHGTGPSRARL</sequence>
<dbReference type="InterPro" id="IPR020904">
    <property type="entry name" value="Sc_DH/Rdtase_CS"/>
</dbReference>
<dbReference type="CDD" id="cd05233">
    <property type="entry name" value="SDR_c"/>
    <property type="match status" value="1"/>
</dbReference>
<name>A0A8J5Y3N3_DIALT</name>
<accession>A0A8J5Y3N3</accession>
<proteinExistence type="inferred from homology"/>
<dbReference type="PANTHER" id="PTHR24322:SF736">
    <property type="entry name" value="RETINOL DEHYDROGENASE 10"/>
    <property type="match status" value="1"/>
</dbReference>
<dbReference type="PANTHER" id="PTHR24322">
    <property type="entry name" value="PKSB"/>
    <property type="match status" value="1"/>
</dbReference>
<protein>
    <submittedName>
        <fullName evidence="3">Uncharacterized protein</fullName>
    </submittedName>
</protein>
<dbReference type="OMA" id="VNVMAHV"/>